<dbReference type="AlphaFoldDB" id="A0A0B2UVS7"/>
<reference evidence="1 2" key="1">
    <citation type="submission" date="2014-11" db="EMBL/GenBank/DDBJ databases">
        <title>Genetic blueprint of the zoonotic pathogen Toxocara canis.</title>
        <authorList>
            <person name="Zhu X.-Q."/>
            <person name="Korhonen P.K."/>
            <person name="Cai H."/>
            <person name="Young N.D."/>
            <person name="Nejsum P."/>
            <person name="von Samson-Himmelstjerna G."/>
            <person name="Boag P.R."/>
            <person name="Tan P."/>
            <person name="Li Q."/>
            <person name="Min J."/>
            <person name="Yang Y."/>
            <person name="Wang X."/>
            <person name="Fang X."/>
            <person name="Hall R.S."/>
            <person name="Hofmann A."/>
            <person name="Sternberg P.W."/>
            <person name="Jex A.R."/>
            <person name="Gasser R.B."/>
        </authorList>
    </citation>
    <scope>NUCLEOTIDE SEQUENCE [LARGE SCALE GENOMIC DNA]</scope>
    <source>
        <strain evidence="1">PN_DK_2014</strain>
    </source>
</reference>
<evidence type="ECO:0000313" key="2">
    <source>
        <dbReference type="Proteomes" id="UP000031036"/>
    </source>
</evidence>
<dbReference type="Proteomes" id="UP000031036">
    <property type="component" value="Unassembled WGS sequence"/>
</dbReference>
<evidence type="ECO:0000313" key="1">
    <source>
        <dbReference type="EMBL" id="KHN73349.1"/>
    </source>
</evidence>
<keyword evidence="2" id="KW-1185">Reference proteome</keyword>
<gene>
    <name evidence="1" type="ORF">Tcan_15188</name>
</gene>
<protein>
    <submittedName>
        <fullName evidence="1">Uncharacterized protein</fullName>
    </submittedName>
</protein>
<comment type="caution">
    <text evidence="1">The sequence shown here is derived from an EMBL/GenBank/DDBJ whole genome shotgun (WGS) entry which is preliminary data.</text>
</comment>
<proteinExistence type="predicted"/>
<dbReference type="EMBL" id="JPKZ01003123">
    <property type="protein sequence ID" value="KHN73349.1"/>
    <property type="molecule type" value="Genomic_DNA"/>
</dbReference>
<accession>A0A0B2UVS7</accession>
<sequence>MLLMNRIAQSMKWTKFQYKYWMQEMKIKLYGMHTNVFKTKFQYKYWMQEMKIKLYGMHTNVFNSRDLVIIQSAEEACFFEIKIKKLMPRYDEFLDASGNHVTANQIIPDQAAVRQVLFGELNTQITSLIHEVMIEMLLVIVKAVISSVEATLGPLLGLIRQIRDQALVAPPRDPTSAMFSVAQQKNKIKEREQKRLLVFSSATVDHNTVSASQMRWILTRN</sequence>
<organism evidence="1 2">
    <name type="scientific">Toxocara canis</name>
    <name type="common">Canine roundworm</name>
    <dbReference type="NCBI Taxonomy" id="6265"/>
    <lineage>
        <taxon>Eukaryota</taxon>
        <taxon>Metazoa</taxon>
        <taxon>Ecdysozoa</taxon>
        <taxon>Nematoda</taxon>
        <taxon>Chromadorea</taxon>
        <taxon>Rhabditida</taxon>
        <taxon>Spirurina</taxon>
        <taxon>Ascaridomorpha</taxon>
        <taxon>Ascaridoidea</taxon>
        <taxon>Toxocaridae</taxon>
        <taxon>Toxocara</taxon>
    </lineage>
</organism>
<name>A0A0B2UVS7_TOXCA</name>